<keyword evidence="2" id="KW-1185">Reference proteome</keyword>
<protein>
    <submittedName>
        <fullName evidence="1">Uncharacterized protein</fullName>
    </submittedName>
</protein>
<dbReference type="OrthoDB" id="5875549at2"/>
<reference evidence="1 2" key="1">
    <citation type="submission" date="2018-01" db="EMBL/GenBank/DDBJ databases">
        <title>Whole genome sequencing of Histamine producing bacteria.</title>
        <authorList>
            <person name="Butler K."/>
        </authorList>
    </citation>
    <scope>NUCLEOTIDE SEQUENCE [LARGE SCALE GENOMIC DNA]</scope>
    <source>
        <strain evidence="1 2">DSM 100436</strain>
    </source>
</reference>
<organism evidence="1 2">
    <name type="scientific">Photobacterium sanctipauli</name>
    <dbReference type="NCBI Taxonomy" id="1342794"/>
    <lineage>
        <taxon>Bacteria</taxon>
        <taxon>Pseudomonadati</taxon>
        <taxon>Pseudomonadota</taxon>
        <taxon>Gammaproteobacteria</taxon>
        <taxon>Vibrionales</taxon>
        <taxon>Vibrionaceae</taxon>
        <taxon>Photobacterium</taxon>
    </lineage>
</organism>
<dbReference type="AlphaFoldDB" id="A0A2T3N784"/>
<evidence type="ECO:0000313" key="2">
    <source>
        <dbReference type="Proteomes" id="UP000241771"/>
    </source>
</evidence>
<dbReference type="EMBL" id="PYMA01000039">
    <property type="protein sequence ID" value="PSW08749.1"/>
    <property type="molecule type" value="Genomic_DNA"/>
</dbReference>
<sequence>MIELTDKVIGPKYRILNPILELLLESGNEVLTDYTWSSNPTGYLCILKKPIDFDLIESRFVLPKSIHLNKQFGEVDYGLGAVIIRCA</sequence>
<name>A0A2T3N784_9GAMM</name>
<gene>
    <name evidence="1" type="ORF">C9I98_26275</name>
</gene>
<proteinExistence type="predicted"/>
<dbReference type="Proteomes" id="UP000241771">
    <property type="component" value="Unassembled WGS sequence"/>
</dbReference>
<comment type="caution">
    <text evidence="1">The sequence shown here is derived from an EMBL/GenBank/DDBJ whole genome shotgun (WGS) entry which is preliminary data.</text>
</comment>
<evidence type="ECO:0000313" key="1">
    <source>
        <dbReference type="EMBL" id="PSW08749.1"/>
    </source>
</evidence>
<accession>A0A2T3N784</accession>
<dbReference type="RefSeq" id="WP_036827851.1">
    <property type="nucleotide sequence ID" value="NZ_JGVO01000904.1"/>
</dbReference>